<keyword evidence="2" id="KW-1185">Reference proteome</keyword>
<dbReference type="Proteomes" id="UP000249842">
    <property type="component" value="Unassembled WGS sequence"/>
</dbReference>
<evidence type="ECO:0000313" key="1">
    <source>
        <dbReference type="EMBL" id="RAK60609.1"/>
    </source>
</evidence>
<evidence type="ECO:0000313" key="2">
    <source>
        <dbReference type="Proteomes" id="UP000249842"/>
    </source>
</evidence>
<comment type="caution">
    <text evidence="1">The sequence shown here is derived from an EMBL/GenBank/DDBJ whole genome shotgun (WGS) entry which is preliminary data.</text>
</comment>
<dbReference type="OrthoDB" id="9795498at2"/>
<sequence length="399" mass="43956">MTENADPPTHETKLRIGYDRLRGHMLNLAELIFLDVLSTAPQEATALRLLGVSRCKLGKAEAGIADLRNAAALAPELEIGWRDLAVALRDAGQADAAVEAYAAAVRLRTGERAAQPPAPLAALTFSSERAVHEFTLVDYPYAANIRYGAGRPSHPELAEQIGRGRDRYAAFLAELGDIQPDLAQIPLGGSYESPTPFWLNSWFCGLDGMALIQMLRRHDPRRFVEIGSGISTKFARHAVAAYSLRTRLTSIDPQPRSEVDALCDHVIRKPLEQCDVGIFAALEAGDILFLDSSHRAFQGSDVTVFFLEILPRLKPGVIVHIHDIYLPDDYLSGHVPRLWNEQYLLATALLFGGSAFEILFPCWYVGQDPVLRAQGRAALCRGPLSELDLYGASFWMRKA</sequence>
<proteinExistence type="predicted"/>
<dbReference type="InterPro" id="IPR029063">
    <property type="entry name" value="SAM-dependent_MTases_sf"/>
</dbReference>
<dbReference type="Gene3D" id="3.40.50.150">
    <property type="entry name" value="Vaccinia Virus protein VP39"/>
    <property type="match status" value="1"/>
</dbReference>
<dbReference type="Pfam" id="PF13578">
    <property type="entry name" value="Methyltransf_24"/>
    <property type="match status" value="1"/>
</dbReference>
<gene>
    <name evidence="1" type="ORF">DJ021_12730</name>
</gene>
<reference evidence="2" key="1">
    <citation type="submission" date="2018-05" db="EMBL/GenBank/DDBJ databases">
        <authorList>
            <person name="Li X."/>
        </authorList>
    </citation>
    <scope>NUCLEOTIDE SEQUENCE [LARGE SCALE GENOMIC DNA]</scope>
    <source>
        <strain evidence="2">HKS-05</strain>
    </source>
</reference>
<dbReference type="RefSeq" id="WP_111457902.1">
    <property type="nucleotide sequence ID" value="NZ_QFYP01000001.1"/>
</dbReference>
<dbReference type="AlphaFoldDB" id="A0A328B127"/>
<protein>
    <submittedName>
        <fullName evidence="1">Uncharacterized protein</fullName>
    </submittedName>
</protein>
<dbReference type="Gene3D" id="1.25.40.10">
    <property type="entry name" value="Tetratricopeptide repeat domain"/>
    <property type="match status" value="1"/>
</dbReference>
<dbReference type="InterPro" id="IPR011990">
    <property type="entry name" value="TPR-like_helical_dom_sf"/>
</dbReference>
<dbReference type="SUPFAM" id="SSF53335">
    <property type="entry name" value="S-adenosyl-L-methionine-dependent methyltransferases"/>
    <property type="match status" value="1"/>
</dbReference>
<dbReference type="EMBL" id="QFYP01000001">
    <property type="protein sequence ID" value="RAK60609.1"/>
    <property type="molecule type" value="Genomic_DNA"/>
</dbReference>
<name>A0A328B127_9CAUL</name>
<dbReference type="SUPFAM" id="SSF48452">
    <property type="entry name" value="TPR-like"/>
    <property type="match status" value="1"/>
</dbReference>
<organism evidence="1 2">
    <name type="scientific">Phenylobacterium hankyongense</name>
    <dbReference type="NCBI Taxonomy" id="1813876"/>
    <lineage>
        <taxon>Bacteria</taxon>
        <taxon>Pseudomonadati</taxon>
        <taxon>Pseudomonadota</taxon>
        <taxon>Alphaproteobacteria</taxon>
        <taxon>Caulobacterales</taxon>
        <taxon>Caulobacteraceae</taxon>
        <taxon>Phenylobacterium</taxon>
    </lineage>
</organism>
<accession>A0A328B127</accession>